<feature type="transmembrane region" description="Helical" evidence="1">
    <location>
        <begin position="123"/>
        <end position="143"/>
    </location>
</feature>
<keyword evidence="1" id="KW-1133">Transmembrane helix</keyword>
<feature type="transmembrane region" description="Helical" evidence="1">
    <location>
        <begin position="53"/>
        <end position="77"/>
    </location>
</feature>
<keyword evidence="1" id="KW-0812">Transmembrane</keyword>
<feature type="transmembrane region" description="Helical" evidence="1">
    <location>
        <begin position="277"/>
        <end position="300"/>
    </location>
</feature>
<evidence type="ECO:0000256" key="1">
    <source>
        <dbReference type="SAM" id="Phobius"/>
    </source>
</evidence>
<reference evidence="2 3" key="1">
    <citation type="journal article" date="2015" name="Nature">
        <title>rRNA introns, odd ribosomes, and small enigmatic genomes across a large radiation of phyla.</title>
        <authorList>
            <person name="Brown C.T."/>
            <person name="Hug L.A."/>
            <person name="Thomas B.C."/>
            <person name="Sharon I."/>
            <person name="Castelle C.J."/>
            <person name="Singh A."/>
            <person name="Wilkins M.J."/>
            <person name="Williams K.H."/>
            <person name="Banfield J.F."/>
        </authorList>
    </citation>
    <scope>NUCLEOTIDE SEQUENCE [LARGE SCALE GENOMIC DNA]</scope>
</reference>
<dbReference type="EMBL" id="LCDF01000014">
    <property type="protein sequence ID" value="KKS47645.1"/>
    <property type="molecule type" value="Genomic_DNA"/>
</dbReference>
<feature type="transmembrane region" description="Helical" evidence="1">
    <location>
        <begin position="155"/>
        <end position="180"/>
    </location>
</feature>
<gene>
    <name evidence="2" type="ORF">UV11_C0014G0005</name>
</gene>
<evidence type="ECO:0000313" key="3">
    <source>
        <dbReference type="Proteomes" id="UP000034036"/>
    </source>
</evidence>
<dbReference type="AlphaFoldDB" id="A0A0G0ZFY4"/>
<keyword evidence="1" id="KW-0472">Membrane</keyword>
<organism evidence="2 3">
    <name type="scientific">Candidatus Giovannonibacteria bacterium GW2011_GWF2_42_19</name>
    <dbReference type="NCBI Taxonomy" id="1618659"/>
    <lineage>
        <taxon>Bacteria</taxon>
        <taxon>Candidatus Giovannoniibacteriota</taxon>
    </lineage>
</organism>
<accession>A0A0G0ZFY4</accession>
<protein>
    <submittedName>
        <fullName evidence="2">VirB6</fullName>
    </submittedName>
</protein>
<sequence>MISENFKKYVSLLLLISFLIPTVLSPVVAYAQGEGVQGTEAAKLKKKVDEKTGIWNCVTNTGECIAWTVAGIMYTLVVRPLGSFLSITGLFFNMAIGLSLDNANYTYQKIEALGTGWAFSRDVVNLFFIFMLLFIAISIILGIESYGSKQILVKLILIALLVNFSFLAAQSIIFISNAFATTIYNAQPDSEGLIGNKNGILARALGLKFQKNLSISVVNTFSPNRFFNNAPFNDVGNGITAVISVILIEIAGIVLILAAALVLTLAALLMISRMAGLWLLLMLAPFGFALMIFPATRSYASDWWQRLMKHAIFPAVFLFLFIISVNVLTGINGTFASIDKFKGITEFITLALVQVLISGILLFTALGVSTQLGIEGGKKAVDIAGKGRSMFKGWAGRTFVAAPAARFMNKVSDKIEEKRVTGAGFGPASLRSPRTWFGGLTNAAVRGAAEQTLRAGEWTQKRGGYQEEIKRYGERVRDIGDPTLKAQFISELPEHIRRAILDGMNARDLVAMHGSVSTDPKGQGIRNSIMATVAKLAPEKKDRIFEEQAKNMIAKKEGAVDVENMIKNISAADKQVELRERWAKEGLKDLKTFVVTLNDTATPDELKQAFVETASKENLQAVAKQFERKESFGPNSKQTLDFINYVESKRKDKTDMVLGIVPGYADRIPGKDRTKIIAKVNFEDLSIDHVNATPDLMKEIVHFAPQKSFYPIYNSEIFDPFVRGLKSLGTTATDIAGKLRSFGNNSMATYIETNEIAQQMLGLTHSGGGGGTDGATTGGTP</sequence>
<feature type="transmembrane region" description="Helical" evidence="1">
    <location>
        <begin position="347"/>
        <end position="368"/>
    </location>
</feature>
<dbReference type="Proteomes" id="UP000034036">
    <property type="component" value="Unassembled WGS sequence"/>
</dbReference>
<proteinExistence type="predicted"/>
<feature type="transmembrane region" description="Helical" evidence="1">
    <location>
        <begin position="84"/>
        <end position="103"/>
    </location>
</feature>
<comment type="caution">
    <text evidence="2">The sequence shown here is derived from an EMBL/GenBank/DDBJ whole genome shotgun (WGS) entry which is preliminary data.</text>
</comment>
<name>A0A0G0ZFY4_9BACT</name>
<feature type="transmembrane region" description="Helical" evidence="1">
    <location>
        <begin position="241"/>
        <end position="270"/>
    </location>
</feature>
<evidence type="ECO:0000313" key="2">
    <source>
        <dbReference type="EMBL" id="KKS47645.1"/>
    </source>
</evidence>
<feature type="transmembrane region" description="Helical" evidence="1">
    <location>
        <begin position="312"/>
        <end position="335"/>
    </location>
</feature>
<dbReference type="STRING" id="1618659.UV11_C0014G0005"/>